<dbReference type="RefSeq" id="WP_190290795.1">
    <property type="nucleotide sequence ID" value="NZ_JABFCZ010000007.1"/>
</dbReference>
<protein>
    <submittedName>
        <fullName evidence="1">GNAT family N-acetyltransferase</fullName>
    </submittedName>
</protein>
<dbReference type="EMBL" id="JABFCZ010000007">
    <property type="protein sequence ID" value="MBD1546125.1"/>
    <property type="molecule type" value="Genomic_DNA"/>
</dbReference>
<reference evidence="1" key="1">
    <citation type="submission" date="2020-05" db="EMBL/GenBank/DDBJ databases">
        <title>Identification of trans-AT polyketide cluster in two marine bacteria, producers of a novel glutaramide-containing polyketide sesbanimide D and analogs.</title>
        <authorList>
            <person name="Kacar D."/>
            <person name="Rodriguez P."/>
            <person name="Canedo L."/>
            <person name="Gonzalez E."/>
            <person name="Galan B."/>
            <person name="De La Calle F."/>
            <person name="Garcia J.L."/>
        </authorList>
    </citation>
    <scope>NUCLEOTIDE SEQUENCE</scope>
    <source>
        <strain evidence="1">PHM038</strain>
    </source>
</reference>
<name>A0A926NYU2_9HYPH</name>
<evidence type="ECO:0000313" key="1">
    <source>
        <dbReference type="EMBL" id="MBD1546125.1"/>
    </source>
</evidence>
<dbReference type="AlphaFoldDB" id="A0A926NYU2"/>
<sequence>MGRIETQGRVRPMEESDLDQVAGLFLRNFRAGSCFDVTDFKAYVRDVFFDPSRYEEESGSIVYENAEGRILASIFGMPLQITANGRIHDGRLMSFFMKDVEVSSKAVWSMCMQLRPNRHDFCFSDTANVVTRKIVLAGGGEELPVQSLKWRRVFRPAAHLGQKAARSLPGRPSWLAGAVGRLCDPLLRKADRALVPDKDCKATSHAIDPSRFHRLAQEHLARFSVHPTWSLAEFEWVLQQARKNKALGSCVIREVTGKKGNGIGAYLYFVTREGYAEVFNILSACGQESNVIGELLHHCDREGYVAAGGMNQPFLMPPLSEQKYVSFRHRGHFWIITRHQDIVDAVRRNDIYIGGLASEGWNRLMTGFGRQAG</sequence>
<dbReference type="Proteomes" id="UP000598467">
    <property type="component" value="Unassembled WGS sequence"/>
</dbReference>
<comment type="caution">
    <text evidence="1">The sequence shown here is derived from an EMBL/GenBank/DDBJ whole genome shotgun (WGS) entry which is preliminary data.</text>
</comment>
<gene>
    <name evidence="1" type="ORF">HK439_07620</name>
</gene>
<organism evidence="1 2">
    <name type="scientific">Roseibium aggregatum</name>
    <dbReference type="NCBI Taxonomy" id="187304"/>
    <lineage>
        <taxon>Bacteria</taxon>
        <taxon>Pseudomonadati</taxon>
        <taxon>Pseudomonadota</taxon>
        <taxon>Alphaproteobacteria</taxon>
        <taxon>Hyphomicrobiales</taxon>
        <taxon>Stappiaceae</taxon>
        <taxon>Roseibium</taxon>
    </lineage>
</organism>
<proteinExistence type="predicted"/>
<accession>A0A926NYU2</accession>
<evidence type="ECO:0000313" key="2">
    <source>
        <dbReference type="Proteomes" id="UP000598467"/>
    </source>
</evidence>